<feature type="domain" description="HTH tetR-type" evidence="3">
    <location>
        <begin position="9"/>
        <end position="69"/>
    </location>
</feature>
<accession>A0A8J7W6V8</accession>
<reference evidence="4" key="2">
    <citation type="submission" date="2021-04" db="EMBL/GenBank/DDBJ databases">
        <authorList>
            <person name="Liu J."/>
        </authorList>
    </citation>
    <scope>NUCLEOTIDE SEQUENCE</scope>
    <source>
        <strain evidence="4">BAD-6</strain>
    </source>
</reference>
<protein>
    <submittedName>
        <fullName evidence="4">TetR/AcrR family transcriptional regulator</fullName>
    </submittedName>
</protein>
<gene>
    <name evidence="4" type="ORF">KCX82_19225</name>
</gene>
<evidence type="ECO:0000313" key="4">
    <source>
        <dbReference type="EMBL" id="MBR0600020.1"/>
    </source>
</evidence>
<comment type="caution">
    <text evidence="4">The sequence shown here is derived from an EMBL/GenBank/DDBJ whole genome shotgun (WGS) entry which is preliminary data.</text>
</comment>
<dbReference type="InterPro" id="IPR050624">
    <property type="entry name" value="HTH-type_Tx_Regulator"/>
</dbReference>
<dbReference type="InterPro" id="IPR001647">
    <property type="entry name" value="HTH_TetR"/>
</dbReference>
<reference evidence="4" key="1">
    <citation type="submission" date="2021-04" db="EMBL/GenBank/DDBJ databases">
        <title>Sinoanaerobacter chloroacetimidivorans sp. nov., an obligate anaerobic bacterium isolated from anaerobic sludge.</title>
        <authorList>
            <person name="Bao Y."/>
        </authorList>
    </citation>
    <scope>NUCLEOTIDE SEQUENCE</scope>
    <source>
        <strain evidence="4">BAD-6</strain>
    </source>
</reference>
<dbReference type="EMBL" id="JAGSND010000019">
    <property type="protein sequence ID" value="MBR0600020.1"/>
    <property type="molecule type" value="Genomic_DNA"/>
</dbReference>
<name>A0A8J7W6V8_9FIRM</name>
<evidence type="ECO:0000256" key="1">
    <source>
        <dbReference type="ARBA" id="ARBA00023125"/>
    </source>
</evidence>
<dbReference type="SUPFAM" id="SSF46689">
    <property type="entry name" value="Homeodomain-like"/>
    <property type="match status" value="1"/>
</dbReference>
<feature type="DNA-binding region" description="H-T-H motif" evidence="2">
    <location>
        <begin position="32"/>
        <end position="51"/>
    </location>
</feature>
<dbReference type="GO" id="GO:0003677">
    <property type="term" value="F:DNA binding"/>
    <property type="evidence" value="ECO:0007669"/>
    <property type="project" value="UniProtKB-UniRule"/>
</dbReference>
<dbReference type="PANTHER" id="PTHR43479:SF21">
    <property type="entry name" value="TRANSCRIPTIONAL REGULATOR, TETR FAMILY"/>
    <property type="match status" value="1"/>
</dbReference>
<proteinExistence type="predicted"/>
<dbReference type="PROSITE" id="PS50977">
    <property type="entry name" value="HTH_TETR_2"/>
    <property type="match status" value="1"/>
</dbReference>
<dbReference type="Proteomes" id="UP000675664">
    <property type="component" value="Unassembled WGS sequence"/>
</dbReference>
<dbReference type="Pfam" id="PF00440">
    <property type="entry name" value="TetR_N"/>
    <property type="match status" value="1"/>
</dbReference>
<evidence type="ECO:0000256" key="2">
    <source>
        <dbReference type="PROSITE-ProRule" id="PRU00335"/>
    </source>
</evidence>
<organism evidence="4 5">
    <name type="scientific">Sinanaerobacter chloroacetimidivorans</name>
    <dbReference type="NCBI Taxonomy" id="2818044"/>
    <lineage>
        <taxon>Bacteria</taxon>
        <taxon>Bacillati</taxon>
        <taxon>Bacillota</taxon>
        <taxon>Clostridia</taxon>
        <taxon>Peptostreptococcales</taxon>
        <taxon>Anaerovoracaceae</taxon>
        <taxon>Sinanaerobacter</taxon>
    </lineage>
</organism>
<dbReference type="AlphaFoldDB" id="A0A8J7W6V8"/>
<dbReference type="RefSeq" id="WP_227020151.1">
    <property type="nucleotide sequence ID" value="NZ_JAGSND010000019.1"/>
</dbReference>
<keyword evidence="1 2" id="KW-0238">DNA-binding</keyword>
<dbReference type="InterPro" id="IPR009057">
    <property type="entry name" value="Homeodomain-like_sf"/>
</dbReference>
<dbReference type="PRINTS" id="PR00455">
    <property type="entry name" value="HTHTETR"/>
</dbReference>
<keyword evidence="5" id="KW-1185">Reference proteome</keyword>
<sequence>MNGYEKRTKAKKEAIINAARELFTERGVTEVGVGEIAKKAHVSQVSIYNYFGDKNTLAKEVLIDILDKVIQEYEEILNREIPFPEKIKIVMAKKHDAVIEASRSHFSEYAWSDKAFQHVYWEAATIKSIHIYSQFIDLGKKEGAIDEHIPNDAILKYLYASISIMQEPDYLKTSDEYKLGIFRLFLYGLLGKED</sequence>
<evidence type="ECO:0000259" key="3">
    <source>
        <dbReference type="PROSITE" id="PS50977"/>
    </source>
</evidence>
<evidence type="ECO:0000313" key="5">
    <source>
        <dbReference type="Proteomes" id="UP000675664"/>
    </source>
</evidence>
<dbReference type="Gene3D" id="1.10.357.10">
    <property type="entry name" value="Tetracycline Repressor, domain 2"/>
    <property type="match status" value="1"/>
</dbReference>
<dbReference type="PANTHER" id="PTHR43479">
    <property type="entry name" value="ACREF/ENVCD OPERON REPRESSOR-RELATED"/>
    <property type="match status" value="1"/>
</dbReference>